<proteinExistence type="predicted"/>
<evidence type="ECO:0000256" key="1">
    <source>
        <dbReference type="SAM" id="MobiDB-lite"/>
    </source>
</evidence>
<organism evidence="2 3">
    <name type="scientific">Streptosporangium oxazolinicum</name>
    <dbReference type="NCBI Taxonomy" id="909287"/>
    <lineage>
        <taxon>Bacteria</taxon>
        <taxon>Bacillati</taxon>
        <taxon>Actinomycetota</taxon>
        <taxon>Actinomycetes</taxon>
        <taxon>Streptosporangiales</taxon>
        <taxon>Streptosporangiaceae</taxon>
        <taxon>Streptosporangium</taxon>
    </lineage>
</organism>
<comment type="caution">
    <text evidence="2">The sequence shown here is derived from an EMBL/GenBank/DDBJ whole genome shotgun (WGS) entry which is preliminary data.</text>
</comment>
<keyword evidence="3" id="KW-1185">Reference proteome</keyword>
<feature type="region of interest" description="Disordered" evidence="1">
    <location>
        <begin position="74"/>
        <end position="105"/>
    </location>
</feature>
<protein>
    <submittedName>
        <fullName evidence="2">Uncharacterized protein</fullName>
    </submittedName>
</protein>
<accession>A0ABP8ATZ4</accession>
<evidence type="ECO:0000313" key="3">
    <source>
        <dbReference type="Proteomes" id="UP001501251"/>
    </source>
</evidence>
<sequence>MSYSSQRFMRMVGFMSWGYPSYQTSHRVSPADDIATRETPSHGAENPRPPRLHAKALRDNSEGYISRFTVKNGKFGRAGQRARSGAPPRSSANRFSQSGMITSGV</sequence>
<reference evidence="3" key="1">
    <citation type="journal article" date="2019" name="Int. J. Syst. Evol. Microbiol.">
        <title>The Global Catalogue of Microorganisms (GCM) 10K type strain sequencing project: providing services to taxonomists for standard genome sequencing and annotation.</title>
        <authorList>
            <consortium name="The Broad Institute Genomics Platform"/>
            <consortium name="The Broad Institute Genome Sequencing Center for Infectious Disease"/>
            <person name="Wu L."/>
            <person name="Ma J."/>
        </authorList>
    </citation>
    <scope>NUCLEOTIDE SEQUENCE [LARGE SCALE GENOMIC DNA]</scope>
    <source>
        <strain evidence="3">JCM 17388</strain>
    </source>
</reference>
<feature type="compositionally biased region" description="Polar residues" evidence="1">
    <location>
        <begin position="90"/>
        <end position="105"/>
    </location>
</feature>
<dbReference type="EMBL" id="BAABAQ010000004">
    <property type="protein sequence ID" value="GAA4190506.1"/>
    <property type="molecule type" value="Genomic_DNA"/>
</dbReference>
<name>A0ABP8ATZ4_9ACTN</name>
<evidence type="ECO:0000313" key="2">
    <source>
        <dbReference type="EMBL" id="GAA4190506.1"/>
    </source>
</evidence>
<dbReference type="Proteomes" id="UP001501251">
    <property type="component" value="Unassembled WGS sequence"/>
</dbReference>
<gene>
    <name evidence="2" type="ORF">GCM10022252_28920</name>
</gene>
<feature type="region of interest" description="Disordered" evidence="1">
    <location>
        <begin position="26"/>
        <end position="53"/>
    </location>
</feature>